<evidence type="ECO:0000256" key="1">
    <source>
        <dbReference type="SAM" id="MobiDB-lite"/>
    </source>
</evidence>
<name>A0A6B0SP93_9EURY</name>
<dbReference type="Gene3D" id="1.25.10.10">
    <property type="entry name" value="Leucine-rich Repeat Variant"/>
    <property type="match status" value="3"/>
</dbReference>
<organism evidence="2 3">
    <name type="scientific">Halobaculum saliterrae</name>
    <dbReference type="NCBI Taxonomy" id="2073113"/>
    <lineage>
        <taxon>Archaea</taxon>
        <taxon>Methanobacteriati</taxon>
        <taxon>Methanobacteriota</taxon>
        <taxon>Stenosarchaea group</taxon>
        <taxon>Halobacteria</taxon>
        <taxon>Halobacteriales</taxon>
        <taxon>Haloferacaceae</taxon>
        <taxon>Halobaculum</taxon>
    </lineage>
</organism>
<dbReference type="EMBL" id="WUUS01000003">
    <property type="protein sequence ID" value="MXR40738.1"/>
    <property type="molecule type" value="Genomic_DNA"/>
</dbReference>
<protein>
    <recommendedName>
        <fullName evidence="4">HEAT repeat domain-containing protein</fullName>
    </recommendedName>
</protein>
<keyword evidence="3" id="KW-1185">Reference proteome</keyword>
<dbReference type="InterPro" id="IPR016024">
    <property type="entry name" value="ARM-type_fold"/>
</dbReference>
<sequence>MRRAAIERQAFALHAGTSPPETVLENVLPGLQSEPRLVRTRALEVAVEAAVDVPDKAGTVSTVLRDAIDDGPPLTIREIELLLPIAQERPRALADCLQSLFDVLSGSDRYDDTSGLFDSDETNRRKLAASSVIAAAVDGSPGLLQGAVPTLVELSGLESASERRCLWVLARLAEETPSIVRPTIAKLVWTLEDGSRQDRIEALSRLATLGRVVPARVPDQAIATVARIAGKGAPEVRARALYTLAAVGGRPSRALRRHAFDDDGIDGGFIGDVPDLTDELVGDDPSPPGVPRGSGIAPHRSCLIDACTDQVPAVSRAAQDAVIALGRESPAWLRSHTEVIEILITSDSPLDREAAASLIQRSLAEAPGDYLDRSFERLRRLIGDTEASVTYRATAALGSLLSELLDRESLSSEEAPSVGVVSRTLFGRYLTADRTLRTVISDSFEPIEMSDLPSAALDSGVDGTLRRIERVDLDDIVASSHGRFDVERDASDTEWSVDEGSFIDLLEFSARLLRLTDRTDSRLATAIGGFLESEEWDHARLLSTVAAAERSLRESSVSISDLLETAYWSPGVYGEGDLREEVLETIQSVDTLDPEQVAPLVADITTDIVEEETPYWTGAVAVDAVEEVFLEHPPVAEHARDGLFEIARTAENEHAGAVTRLLATALLVAPPRDPDGVVRLRDELEAVSTDPTVETWLATALLVLAPEQRSRDRAADRLRSLRVRAMNTTLGTALGVVCTTTGSLPRVLSEPLLQSSPDAVIDALQRLDSAPCVDEEAVDELVRSLTVELDPNSRDELAALLGSLTRHTRSALRTRSEWDRLLWFCPEAEQRSVLRWLTESGADGSGRAGDGSGDRFRPFQTHPNTEIRGIASAAPRVGVGGEATAGDSKSGFRTHSPRVASAGLDPSTASLPNASRMQVPLSPQSCARVSVNWDRTRAGQTDTTISKLLAETVTHGDPDETIAGLEAIQWCVEHGAVDWDVVEGTVYDHLTDRWRVVRRTAARVLLRGTWAGVADPDPDFIADRIATDDAARGVFTQVLVASSPGQWPAPRRTAAVLVEFLLSDAPHSERHAAGRTLEELVGAALDAVSRSILNGVEALDDGEGDSLAAYYLLKLFDRLVDDHDHLADDIAGYVEVILTTESTAAPAAHENGRTVGPIDPLAVRPVDRIRIYRTAVRVAANGGLRAYRGVLDPPDYLDTDDVLTVEGVTSFLRNASDDAVQEIGPRVLAALTAEQLEAFQAAWLRDETIRSTALAARRVTVIPLLAEAAESTAQPGDGHRPRYVDFVIEALTAEPAEVRVAAVESLSRLSALGQCPVDELVAHLLGRASDPSGWARRGTAEALAEHAQRGQLDGTWLHEWASHELTGQRDLRARTAAMLLGALGVSEPSLRRECLETATNVFPTGREQLDDRLVSAVDRLLEPSPTLADGLPSALAERLDGENWNSLPSG</sequence>
<feature type="region of interest" description="Disordered" evidence="1">
    <location>
        <begin position="842"/>
        <end position="909"/>
    </location>
</feature>
<evidence type="ECO:0000313" key="2">
    <source>
        <dbReference type="EMBL" id="MXR40738.1"/>
    </source>
</evidence>
<gene>
    <name evidence="2" type="ORF">GRX01_05195</name>
</gene>
<dbReference type="RefSeq" id="WP_159664168.1">
    <property type="nucleotide sequence ID" value="NZ_WUUS01000003.1"/>
</dbReference>
<accession>A0A6B0SP93</accession>
<dbReference type="SUPFAM" id="SSF48371">
    <property type="entry name" value="ARM repeat"/>
    <property type="match status" value="1"/>
</dbReference>
<comment type="caution">
    <text evidence="2">The sequence shown here is derived from an EMBL/GenBank/DDBJ whole genome shotgun (WGS) entry which is preliminary data.</text>
</comment>
<evidence type="ECO:0000313" key="3">
    <source>
        <dbReference type="Proteomes" id="UP000437065"/>
    </source>
</evidence>
<reference evidence="2 3" key="1">
    <citation type="submission" date="2019-12" db="EMBL/GenBank/DDBJ databases">
        <title>Isolation and characterization of three novel carbon monoxide-oxidizing members of Halobacteria from salione crusts and soils.</title>
        <authorList>
            <person name="Myers M.R."/>
            <person name="King G.M."/>
        </authorList>
    </citation>
    <scope>NUCLEOTIDE SEQUENCE [LARGE SCALE GENOMIC DNA]</scope>
    <source>
        <strain evidence="2 3">WSA2</strain>
    </source>
</reference>
<dbReference type="Proteomes" id="UP000437065">
    <property type="component" value="Unassembled WGS sequence"/>
</dbReference>
<dbReference type="InterPro" id="IPR011989">
    <property type="entry name" value="ARM-like"/>
</dbReference>
<evidence type="ECO:0008006" key="4">
    <source>
        <dbReference type="Google" id="ProtNLM"/>
    </source>
</evidence>
<proteinExistence type="predicted"/>